<comment type="subcellular location">
    <subcellularLocation>
        <location evidence="1">Nucleus</location>
    </subcellularLocation>
</comment>
<protein>
    <recommendedName>
        <fullName evidence="5">CRC domain-containing protein</fullName>
    </recommendedName>
</protein>
<feature type="region of interest" description="Disordered" evidence="4">
    <location>
        <begin position="683"/>
        <end position="716"/>
    </location>
</feature>
<comment type="similarity">
    <text evidence="2">Belongs to the lin-54 family.</text>
</comment>
<feature type="compositionally biased region" description="Basic and acidic residues" evidence="4">
    <location>
        <begin position="736"/>
        <end position="750"/>
    </location>
</feature>
<dbReference type="PANTHER" id="PTHR46159:SF15">
    <property type="entry name" value="CRC DOMAIN-CONTAINING PROTEIN"/>
    <property type="match status" value="1"/>
</dbReference>
<evidence type="ECO:0000313" key="6">
    <source>
        <dbReference type="EMBL" id="EXB39198.1"/>
    </source>
</evidence>
<evidence type="ECO:0000256" key="1">
    <source>
        <dbReference type="ARBA" id="ARBA00004123"/>
    </source>
</evidence>
<feature type="region of interest" description="Disordered" evidence="4">
    <location>
        <begin position="731"/>
        <end position="750"/>
    </location>
</feature>
<dbReference type="GO" id="GO:0005634">
    <property type="term" value="C:nucleus"/>
    <property type="evidence" value="ECO:0007669"/>
    <property type="project" value="UniProtKB-SubCell"/>
</dbReference>
<proteinExistence type="inferred from homology"/>
<organism evidence="6 7">
    <name type="scientific">Morus notabilis</name>
    <dbReference type="NCBI Taxonomy" id="981085"/>
    <lineage>
        <taxon>Eukaryota</taxon>
        <taxon>Viridiplantae</taxon>
        <taxon>Streptophyta</taxon>
        <taxon>Embryophyta</taxon>
        <taxon>Tracheophyta</taxon>
        <taxon>Spermatophyta</taxon>
        <taxon>Magnoliopsida</taxon>
        <taxon>eudicotyledons</taxon>
        <taxon>Gunneridae</taxon>
        <taxon>Pentapetalae</taxon>
        <taxon>rosids</taxon>
        <taxon>fabids</taxon>
        <taxon>Rosales</taxon>
        <taxon>Moraceae</taxon>
        <taxon>Moreae</taxon>
        <taxon>Morus</taxon>
    </lineage>
</organism>
<dbReference type="EMBL" id="KE343715">
    <property type="protein sequence ID" value="EXB39198.1"/>
    <property type="molecule type" value="Genomic_DNA"/>
</dbReference>
<name>W9R6Q7_9ROSA</name>
<keyword evidence="3" id="KW-0539">Nucleus</keyword>
<dbReference type="Pfam" id="PF03638">
    <property type="entry name" value="TCR"/>
    <property type="match status" value="1"/>
</dbReference>
<accession>W9R6Q7</accession>
<dbReference type="GO" id="GO:0003700">
    <property type="term" value="F:DNA-binding transcription factor activity"/>
    <property type="evidence" value="ECO:0007669"/>
    <property type="project" value="InterPro"/>
</dbReference>
<evidence type="ECO:0000256" key="3">
    <source>
        <dbReference type="ARBA" id="ARBA00023242"/>
    </source>
</evidence>
<evidence type="ECO:0000259" key="5">
    <source>
        <dbReference type="PROSITE" id="PS51634"/>
    </source>
</evidence>
<dbReference type="PROSITE" id="PS51634">
    <property type="entry name" value="CRC"/>
    <property type="match status" value="1"/>
</dbReference>
<dbReference type="PANTHER" id="PTHR46159">
    <property type="entry name" value="PROTEIN TESMIN/TSO1-LIKE CXC 2"/>
    <property type="match status" value="1"/>
</dbReference>
<dbReference type="Proteomes" id="UP000030645">
    <property type="component" value="Unassembled WGS sequence"/>
</dbReference>
<dbReference type="AlphaFoldDB" id="W9R6Q7"/>
<keyword evidence="7" id="KW-1185">Reference proteome</keyword>
<dbReference type="STRING" id="981085.W9R6Q7"/>
<evidence type="ECO:0000256" key="2">
    <source>
        <dbReference type="ARBA" id="ARBA00007267"/>
    </source>
</evidence>
<dbReference type="eggNOG" id="KOG1171">
    <property type="taxonomic scope" value="Eukaryota"/>
</dbReference>
<feature type="region of interest" description="Disordered" evidence="4">
    <location>
        <begin position="623"/>
        <end position="662"/>
    </location>
</feature>
<evidence type="ECO:0000313" key="7">
    <source>
        <dbReference type="Proteomes" id="UP000030645"/>
    </source>
</evidence>
<sequence>MDTPVKSHSTTTPFSSQFEDSPVFNYISNLSPIEPVKSGHSNHTLNSLNFASPPSVFTSPQISSFSETRFSLRRHNLLDSSKTESSQSEIENAIKTTEGVSLASQSEQLGHLNSGNSAREVNDEQPTENFELAVEFPGTLKYDCGSPDDNPVPLSVVHRDVMLEAGETGASLVQSVTDDSKVGHCLFEREKDLRKISRVEQSKDLEGCDWVNVISDSNNLLRLDLPITKDHSEEQELGMVDSGTISLVSNVLEDNSNHNDRGKTVCIFPTGSSEQLGMKAPGIQPEGIVGVKETDQTPAMLSSTLLNQLVVSNSSDLVDGKSQKYINSSTTPSSQLHRTIRRRSLVFERAESHKRKSICDSIQSNNKAATSDDKLALSGYSFSKLPGIGLHLNTLASTNDGLVSNENWASESQLISTPRIMKPCSLALPEVPPDNLERALVPWDGETQVTETTYQTSEYLVGEELKHTSPRNKRHVRNTLCKSEQVGEDLACKRCNCKRSKCLKLYCECFAAGLYCVEPCSCQDCLNKPIHENIVLETRKQIESRNPLAFAPKVIRSVDAVSEYGGGVGCSMGCRCVGCKNTFGQKDGDIGTEETEFKEPKLETYQKHAHDVSLEMAKDQDLPITPSEIGRPSNQQQLNFSRKPRTSLYSIGSSPQLGNRENREKISFESHLQMIPEDGTLETLESSCPQTSGVKSTSPNSKRVSPPYREFGSLTARRSGRKLILRSIPAFPQLSSHHDSDGFPEEHSQF</sequence>
<gene>
    <name evidence="6" type="ORF">L484_006166</name>
</gene>
<feature type="compositionally biased region" description="Polar residues" evidence="4">
    <location>
        <begin position="647"/>
        <end position="659"/>
    </location>
</feature>
<reference evidence="7" key="1">
    <citation type="submission" date="2013-01" db="EMBL/GenBank/DDBJ databases">
        <title>Draft Genome Sequence of a Mulberry Tree, Morus notabilis C.K. Schneid.</title>
        <authorList>
            <person name="He N."/>
            <person name="Zhao S."/>
        </authorList>
    </citation>
    <scope>NUCLEOTIDE SEQUENCE</scope>
</reference>
<dbReference type="SMART" id="SM01114">
    <property type="entry name" value="CXC"/>
    <property type="match status" value="1"/>
</dbReference>
<feature type="domain" description="CRC" evidence="5">
    <location>
        <begin position="491"/>
        <end position="584"/>
    </location>
</feature>
<evidence type="ECO:0000256" key="4">
    <source>
        <dbReference type="SAM" id="MobiDB-lite"/>
    </source>
</evidence>
<feature type="compositionally biased region" description="Polar residues" evidence="4">
    <location>
        <begin position="683"/>
        <end position="703"/>
    </location>
</feature>
<dbReference type="InterPro" id="IPR005172">
    <property type="entry name" value="CRC"/>
</dbReference>
<dbReference type="InterPro" id="IPR033467">
    <property type="entry name" value="Tesmin/TSO1-like_CXC"/>
</dbReference>
<dbReference type="InterPro" id="IPR044522">
    <property type="entry name" value="TSO1-like"/>
</dbReference>